<reference evidence="1 2" key="1">
    <citation type="journal article" date="2019" name="Commun. Biol.">
        <title>The bagworm genome reveals a unique fibroin gene that provides high tensile strength.</title>
        <authorList>
            <person name="Kono N."/>
            <person name="Nakamura H."/>
            <person name="Ohtoshi R."/>
            <person name="Tomita M."/>
            <person name="Numata K."/>
            <person name="Arakawa K."/>
        </authorList>
    </citation>
    <scope>NUCLEOTIDE SEQUENCE [LARGE SCALE GENOMIC DNA]</scope>
</reference>
<name>A0A4C1WSX7_EUMVA</name>
<evidence type="ECO:0000313" key="2">
    <source>
        <dbReference type="Proteomes" id="UP000299102"/>
    </source>
</evidence>
<dbReference type="AlphaFoldDB" id="A0A4C1WSX7"/>
<accession>A0A4C1WSX7</accession>
<gene>
    <name evidence="1" type="ORF">EVAR_33065_1</name>
</gene>
<protein>
    <submittedName>
        <fullName evidence="1">Uncharacterized protein</fullName>
    </submittedName>
</protein>
<dbReference type="EMBL" id="BGZK01000650">
    <property type="protein sequence ID" value="GBP54596.1"/>
    <property type="molecule type" value="Genomic_DNA"/>
</dbReference>
<keyword evidence="2" id="KW-1185">Reference proteome</keyword>
<dbReference type="Proteomes" id="UP000299102">
    <property type="component" value="Unassembled WGS sequence"/>
</dbReference>
<proteinExistence type="predicted"/>
<comment type="caution">
    <text evidence="1">The sequence shown here is derived from an EMBL/GenBank/DDBJ whole genome shotgun (WGS) entry which is preliminary data.</text>
</comment>
<sequence>MSNCDITLTISERVSSGAFSPRVFVALAQRARIDTACPSINLCIKLNGTIAPVADKAATLMKQRRSASGGPAGAAADISIYY</sequence>
<evidence type="ECO:0000313" key="1">
    <source>
        <dbReference type="EMBL" id="GBP54596.1"/>
    </source>
</evidence>
<organism evidence="1 2">
    <name type="scientific">Eumeta variegata</name>
    <name type="common">Bagworm moth</name>
    <name type="synonym">Eumeta japonica</name>
    <dbReference type="NCBI Taxonomy" id="151549"/>
    <lineage>
        <taxon>Eukaryota</taxon>
        <taxon>Metazoa</taxon>
        <taxon>Ecdysozoa</taxon>
        <taxon>Arthropoda</taxon>
        <taxon>Hexapoda</taxon>
        <taxon>Insecta</taxon>
        <taxon>Pterygota</taxon>
        <taxon>Neoptera</taxon>
        <taxon>Endopterygota</taxon>
        <taxon>Lepidoptera</taxon>
        <taxon>Glossata</taxon>
        <taxon>Ditrysia</taxon>
        <taxon>Tineoidea</taxon>
        <taxon>Psychidae</taxon>
        <taxon>Oiketicinae</taxon>
        <taxon>Eumeta</taxon>
    </lineage>
</organism>